<evidence type="ECO:0000313" key="3">
    <source>
        <dbReference type="EMBL" id="KAK4148920.1"/>
    </source>
</evidence>
<reference evidence="3" key="1">
    <citation type="journal article" date="2023" name="Mol. Phylogenet. Evol.">
        <title>Genome-scale phylogeny and comparative genomics of the fungal order Sordariales.</title>
        <authorList>
            <person name="Hensen N."/>
            <person name="Bonometti L."/>
            <person name="Westerberg I."/>
            <person name="Brannstrom I.O."/>
            <person name="Guillou S."/>
            <person name="Cros-Aarteil S."/>
            <person name="Calhoun S."/>
            <person name="Haridas S."/>
            <person name="Kuo A."/>
            <person name="Mondo S."/>
            <person name="Pangilinan J."/>
            <person name="Riley R."/>
            <person name="LaButti K."/>
            <person name="Andreopoulos B."/>
            <person name="Lipzen A."/>
            <person name="Chen C."/>
            <person name="Yan M."/>
            <person name="Daum C."/>
            <person name="Ng V."/>
            <person name="Clum A."/>
            <person name="Steindorff A."/>
            <person name="Ohm R.A."/>
            <person name="Martin F."/>
            <person name="Silar P."/>
            <person name="Natvig D.O."/>
            <person name="Lalanne C."/>
            <person name="Gautier V."/>
            <person name="Ament-Velasquez S.L."/>
            <person name="Kruys A."/>
            <person name="Hutchinson M.I."/>
            <person name="Powell A.J."/>
            <person name="Barry K."/>
            <person name="Miller A.N."/>
            <person name="Grigoriev I.V."/>
            <person name="Debuchy R."/>
            <person name="Gladieux P."/>
            <person name="Hiltunen Thoren M."/>
            <person name="Johannesson H."/>
        </authorList>
    </citation>
    <scope>NUCLEOTIDE SEQUENCE</scope>
    <source>
        <strain evidence="3">CBS 538.74</strain>
    </source>
</reference>
<feature type="compositionally biased region" description="Basic and acidic residues" evidence="1">
    <location>
        <begin position="9"/>
        <end position="50"/>
    </location>
</feature>
<dbReference type="SUPFAM" id="SSF49879">
    <property type="entry name" value="SMAD/FHA domain"/>
    <property type="match status" value="1"/>
</dbReference>
<dbReference type="Gene3D" id="2.60.200.20">
    <property type="match status" value="1"/>
</dbReference>
<evidence type="ECO:0000313" key="4">
    <source>
        <dbReference type="Proteomes" id="UP001302745"/>
    </source>
</evidence>
<comment type="caution">
    <text evidence="3">The sequence shown here is derived from an EMBL/GenBank/DDBJ whole genome shotgun (WGS) entry which is preliminary data.</text>
</comment>
<dbReference type="EMBL" id="MU857234">
    <property type="protein sequence ID" value="KAK4148920.1"/>
    <property type="molecule type" value="Genomic_DNA"/>
</dbReference>
<name>A0AAN6VEA0_9PEZI</name>
<protein>
    <submittedName>
        <fullName evidence="3">SMAD/FHA domain-containing protein</fullName>
    </submittedName>
</protein>
<dbReference type="PROSITE" id="PS50006">
    <property type="entry name" value="FHA_DOMAIN"/>
    <property type="match status" value="1"/>
</dbReference>
<dbReference type="PANTHER" id="PTHR23308">
    <property type="entry name" value="NUCLEAR INHIBITOR OF PROTEIN PHOSPHATASE-1"/>
    <property type="match status" value="1"/>
</dbReference>
<evidence type="ECO:0000256" key="1">
    <source>
        <dbReference type="SAM" id="MobiDB-lite"/>
    </source>
</evidence>
<dbReference type="Proteomes" id="UP001302745">
    <property type="component" value="Unassembled WGS sequence"/>
</dbReference>
<reference evidence="3" key="2">
    <citation type="submission" date="2023-05" db="EMBL/GenBank/DDBJ databases">
        <authorList>
            <consortium name="Lawrence Berkeley National Laboratory"/>
            <person name="Steindorff A."/>
            <person name="Hensen N."/>
            <person name="Bonometti L."/>
            <person name="Westerberg I."/>
            <person name="Brannstrom I.O."/>
            <person name="Guillou S."/>
            <person name="Cros-Aarteil S."/>
            <person name="Calhoun S."/>
            <person name="Haridas S."/>
            <person name="Kuo A."/>
            <person name="Mondo S."/>
            <person name="Pangilinan J."/>
            <person name="Riley R."/>
            <person name="Labutti K."/>
            <person name="Andreopoulos B."/>
            <person name="Lipzen A."/>
            <person name="Chen C."/>
            <person name="Yanf M."/>
            <person name="Daum C."/>
            <person name="Ng V."/>
            <person name="Clum A."/>
            <person name="Ohm R."/>
            <person name="Martin F."/>
            <person name="Silar P."/>
            <person name="Natvig D."/>
            <person name="Lalanne C."/>
            <person name="Gautier V."/>
            <person name="Ament-Velasquez S.L."/>
            <person name="Kruys A."/>
            <person name="Hutchinson M.I."/>
            <person name="Powell A.J."/>
            <person name="Barry K."/>
            <person name="Miller A.N."/>
            <person name="Grigoriev I.V."/>
            <person name="Debuchy R."/>
            <person name="Gladieux P."/>
            <person name="Thoren M.H."/>
            <person name="Johannesson H."/>
        </authorList>
    </citation>
    <scope>NUCLEOTIDE SEQUENCE</scope>
    <source>
        <strain evidence="3">CBS 538.74</strain>
    </source>
</reference>
<proteinExistence type="predicted"/>
<gene>
    <name evidence="3" type="ORF">C8A00DRAFT_47357</name>
</gene>
<dbReference type="SMART" id="SM00240">
    <property type="entry name" value="FHA"/>
    <property type="match status" value="1"/>
</dbReference>
<dbReference type="CDD" id="cd22676">
    <property type="entry name" value="FHA_SNIP1_DDL-like"/>
    <property type="match status" value="1"/>
</dbReference>
<dbReference type="FunFam" id="2.60.200.20:FF:000038">
    <property type="entry name" value="FHA domain-containing protein SNIP1"/>
    <property type="match status" value="1"/>
</dbReference>
<feature type="compositionally biased region" description="Basic and acidic residues" evidence="1">
    <location>
        <begin position="69"/>
        <end position="121"/>
    </location>
</feature>
<keyword evidence="4" id="KW-1185">Reference proteome</keyword>
<dbReference type="InterPro" id="IPR008984">
    <property type="entry name" value="SMAD_FHA_dom_sf"/>
</dbReference>
<feature type="domain" description="FHA" evidence="2">
    <location>
        <begin position="237"/>
        <end position="300"/>
    </location>
</feature>
<evidence type="ECO:0000259" key="2">
    <source>
        <dbReference type="PROSITE" id="PS50006"/>
    </source>
</evidence>
<dbReference type="AlphaFoldDB" id="A0AAN6VEA0"/>
<organism evidence="3 4">
    <name type="scientific">Chaetomidium leptoderma</name>
    <dbReference type="NCBI Taxonomy" id="669021"/>
    <lineage>
        <taxon>Eukaryota</taxon>
        <taxon>Fungi</taxon>
        <taxon>Dikarya</taxon>
        <taxon>Ascomycota</taxon>
        <taxon>Pezizomycotina</taxon>
        <taxon>Sordariomycetes</taxon>
        <taxon>Sordariomycetidae</taxon>
        <taxon>Sordariales</taxon>
        <taxon>Chaetomiaceae</taxon>
        <taxon>Chaetomidium</taxon>
    </lineage>
</organism>
<dbReference type="Pfam" id="PF00498">
    <property type="entry name" value="FHA"/>
    <property type="match status" value="1"/>
</dbReference>
<dbReference type="InterPro" id="IPR000253">
    <property type="entry name" value="FHA_dom"/>
</dbReference>
<sequence>MDNPSPNRDNQRSSRGKDEKDFKDGRDERNRRFRDDEPRRRSNRSRSGDRGHRRRSRTPNSTSRRSRSRDRERRRDRGRDRDRDRASRRHDSAERAGERRHRDYDDERKEHRSRRSPDGRSPKRLKGRRAGEEEGAKSGNAQSLVKRSGPLPSQGDSFAVSNGEEPEKPIEKPNFGNSGALAAASNSVTQADGTTVTLKYHEPPEARKPPPRDSWKLFVFKGQDIVDTIELGSRSCWLIGRELAVVDLPAEHPSISKQHAAIQFRYTEKRNEFGDKIGRVKPYLIDLESANGTMLNSEKAPESRYLELRNKDMVQFGSSTREYVLMLAPKE</sequence>
<dbReference type="InterPro" id="IPR050923">
    <property type="entry name" value="Cell_Proc_Reg/RNA_Proc"/>
</dbReference>
<accession>A0AAN6VEA0</accession>
<feature type="region of interest" description="Disordered" evidence="1">
    <location>
        <begin position="1"/>
        <end position="180"/>
    </location>
</feature>